<evidence type="ECO:0000313" key="3">
    <source>
        <dbReference type="Proteomes" id="UP000324800"/>
    </source>
</evidence>
<feature type="region of interest" description="Disordered" evidence="1">
    <location>
        <begin position="1"/>
        <end position="23"/>
    </location>
</feature>
<comment type="caution">
    <text evidence="2">The sequence shown here is derived from an EMBL/GenBank/DDBJ whole genome shotgun (WGS) entry which is preliminary data.</text>
</comment>
<evidence type="ECO:0000313" key="2">
    <source>
        <dbReference type="EMBL" id="KAA6366823.1"/>
    </source>
</evidence>
<feature type="region of interest" description="Disordered" evidence="1">
    <location>
        <begin position="48"/>
        <end position="79"/>
    </location>
</feature>
<feature type="compositionally biased region" description="Acidic residues" evidence="1">
    <location>
        <begin position="69"/>
        <end position="79"/>
    </location>
</feature>
<proteinExistence type="predicted"/>
<dbReference type="Proteomes" id="UP000324800">
    <property type="component" value="Unassembled WGS sequence"/>
</dbReference>
<name>A0A5J4U9F2_9EUKA</name>
<feature type="compositionally biased region" description="Basic and acidic residues" evidence="1">
    <location>
        <begin position="14"/>
        <end position="23"/>
    </location>
</feature>
<reference evidence="2 3" key="1">
    <citation type="submission" date="2019-03" db="EMBL/GenBank/DDBJ databases">
        <title>Single cell metagenomics reveals metabolic interactions within the superorganism composed of flagellate Streblomastix strix and complex community of Bacteroidetes bacteria on its surface.</title>
        <authorList>
            <person name="Treitli S.C."/>
            <person name="Kolisko M."/>
            <person name="Husnik F."/>
            <person name="Keeling P."/>
            <person name="Hampl V."/>
        </authorList>
    </citation>
    <scope>NUCLEOTIDE SEQUENCE [LARGE SCALE GENOMIC DNA]</scope>
    <source>
        <strain evidence="2">ST1C</strain>
    </source>
</reference>
<accession>A0A5J4U9F2</accession>
<gene>
    <name evidence="2" type="ORF">EZS28_037649</name>
</gene>
<sequence length="113" mass="13426">MMEQILNNRRKKDEKKVGVTKDEIDEAIRTSEKKKSCSQIEKELEKLKEKEKEQKLRKQQKHKDKDQFKDDDDNEDAYVDSDAHGVVVDGHCVYIIQRSEKLISLFLLLTDRY</sequence>
<organism evidence="2 3">
    <name type="scientific">Streblomastix strix</name>
    <dbReference type="NCBI Taxonomy" id="222440"/>
    <lineage>
        <taxon>Eukaryota</taxon>
        <taxon>Metamonada</taxon>
        <taxon>Preaxostyla</taxon>
        <taxon>Oxymonadida</taxon>
        <taxon>Streblomastigidae</taxon>
        <taxon>Streblomastix</taxon>
    </lineage>
</organism>
<dbReference type="AlphaFoldDB" id="A0A5J4U9F2"/>
<evidence type="ECO:0000256" key="1">
    <source>
        <dbReference type="SAM" id="MobiDB-lite"/>
    </source>
</evidence>
<dbReference type="EMBL" id="SNRW01018977">
    <property type="protein sequence ID" value="KAA6366823.1"/>
    <property type="molecule type" value="Genomic_DNA"/>
</dbReference>
<protein>
    <submittedName>
        <fullName evidence="2">Uncharacterized protein</fullName>
    </submittedName>
</protein>